<accession>A0A8E2JUR6</accession>
<sequence>MSHLSNLRKLGDLPICVAIDKSGSTWGATLKEEIAAVKKICSLLSSENKNPIRLLPWSDEALDPINLPEQLTAMENLDPGGGTKPSVLYSGPALEALKACGLWFLLTDGEVQDGLVQEFALRTSDLGLHSLACIVVVFGSTSSGPPITCNISVGVAVYAVAPDFLFLFQDIQTGILSVMQAKGCFKELLPKSNSSYAQPIIGKYTAWAELPRIRYEDLSNIQIGPPQKIGADELALQDGLVVTMKDIFSEGADPGVIGEIVKNEDNLKSIVLAEMTRGTGRHLGAWLLSQQQPTPQLTQDRPDIDGKAQQAVTRLLDGLRDGDEDQKIEEYQTDLRNAHERNWHEFQGVLYRHIEAKASTDKTNQVLQCMSKKSETLISEIEKQAKLPASERSSSWHASQLSTSDDCGENSHRSRPDVGELLNSSRFEERKPDVLYLPGFKRRLRSPDSEFSGRCMLCSNTDSILAIMLKTAPNITTSNFPRQGSYSHLTFPLAMGHFAETDVISFFICCDACALYLVRNCRSPLPENITGALGLVSVTENKTTWLETLNIALKGRFDTSDLPALFIAALDRMISRNKVRIAAPEDKLLCHNAFQWAKYELCEIARLPETLSSHFSQGQGRGPGERKLSLRTFVVNHASLLDPGDEGNKDVPLLRYSILGFMVIISLMQDHHVTPERLQTYMFQRLIYHITEAYLGKLKSGKVQIDVDKLLYPSGLESTNTLPRLKHQDVLTTVSIEQLLNCNLLDTRTLESFRSMEVFEDVEKQTGPAIAVYLHRLSGFAAARAFEATNVSPVDYFNSVKANPLMQKVILTPLAISKGLSADLIS</sequence>
<gene>
    <name evidence="2" type="ORF">AOQ84DRAFT_267592</name>
</gene>
<dbReference type="AlphaFoldDB" id="A0A8E2JUR6"/>
<feature type="compositionally biased region" description="Polar residues" evidence="1">
    <location>
        <begin position="391"/>
        <end position="405"/>
    </location>
</feature>
<proteinExistence type="predicted"/>
<organism evidence="2 3">
    <name type="scientific">Glonium stellatum</name>
    <dbReference type="NCBI Taxonomy" id="574774"/>
    <lineage>
        <taxon>Eukaryota</taxon>
        <taxon>Fungi</taxon>
        <taxon>Dikarya</taxon>
        <taxon>Ascomycota</taxon>
        <taxon>Pezizomycotina</taxon>
        <taxon>Dothideomycetes</taxon>
        <taxon>Pleosporomycetidae</taxon>
        <taxon>Gloniales</taxon>
        <taxon>Gloniaceae</taxon>
        <taxon>Glonium</taxon>
    </lineage>
</organism>
<evidence type="ECO:0000256" key="1">
    <source>
        <dbReference type="SAM" id="MobiDB-lite"/>
    </source>
</evidence>
<keyword evidence="3" id="KW-1185">Reference proteome</keyword>
<name>A0A8E2JUR6_9PEZI</name>
<protein>
    <submittedName>
        <fullName evidence="2">Uncharacterized protein</fullName>
    </submittedName>
</protein>
<reference evidence="2 3" key="1">
    <citation type="journal article" date="2016" name="Nat. Commun.">
        <title>Ectomycorrhizal ecology is imprinted in the genome of the dominant symbiotic fungus Cenococcum geophilum.</title>
        <authorList>
            <consortium name="DOE Joint Genome Institute"/>
            <person name="Peter M."/>
            <person name="Kohler A."/>
            <person name="Ohm R.A."/>
            <person name="Kuo A."/>
            <person name="Krutzmann J."/>
            <person name="Morin E."/>
            <person name="Arend M."/>
            <person name="Barry K.W."/>
            <person name="Binder M."/>
            <person name="Choi C."/>
            <person name="Clum A."/>
            <person name="Copeland A."/>
            <person name="Grisel N."/>
            <person name="Haridas S."/>
            <person name="Kipfer T."/>
            <person name="LaButti K."/>
            <person name="Lindquist E."/>
            <person name="Lipzen A."/>
            <person name="Maire R."/>
            <person name="Meier B."/>
            <person name="Mihaltcheva S."/>
            <person name="Molinier V."/>
            <person name="Murat C."/>
            <person name="Poggeler S."/>
            <person name="Quandt C.A."/>
            <person name="Sperisen C."/>
            <person name="Tritt A."/>
            <person name="Tisserant E."/>
            <person name="Crous P.W."/>
            <person name="Henrissat B."/>
            <person name="Nehls U."/>
            <person name="Egli S."/>
            <person name="Spatafora J.W."/>
            <person name="Grigoriev I.V."/>
            <person name="Martin F.M."/>
        </authorList>
    </citation>
    <scope>NUCLEOTIDE SEQUENCE [LARGE SCALE GENOMIC DNA]</scope>
    <source>
        <strain evidence="2 3">CBS 207.34</strain>
    </source>
</reference>
<feature type="region of interest" description="Disordered" evidence="1">
    <location>
        <begin position="388"/>
        <end position="420"/>
    </location>
</feature>
<dbReference type="SUPFAM" id="SSF53300">
    <property type="entry name" value="vWA-like"/>
    <property type="match status" value="1"/>
</dbReference>
<feature type="compositionally biased region" description="Basic and acidic residues" evidence="1">
    <location>
        <begin position="409"/>
        <end position="418"/>
    </location>
</feature>
<evidence type="ECO:0000313" key="3">
    <source>
        <dbReference type="Proteomes" id="UP000250140"/>
    </source>
</evidence>
<feature type="non-terminal residue" evidence="2">
    <location>
        <position position="826"/>
    </location>
</feature>
<dbReference type="EMBL" id="KV749340">
    <property type="protein sequence ID" value="OCL09902.1"/>
    <property type="molecule type" value="Genomic_DNA"/>
</dbReference>
<dbReference type="InterPro" id="IPR036465">
    <property type="entry name" value="vWFA_dom_sf"/>
</dbReference>
<evidence type="ECO:0000313" key="2">
    <source>
        <dbReference type="EMBL" id="OCL09902.1"/>
    </source>
</evidence>
<dbReference type="OrthoDB" id="3554680at2759"/>
<dbReference type="Proteomes" id="UP000250140">
    <property type="component" value="Unassembled WGS sequence"/>
</dbReference>